<gene>
    <name evidence="1" type="ORF">QUC96_012705</name>
</gene>
<dbReference type="Proteomes" id="UP001234913">
    <property type="component" value="Plasmid pSC310"/>
</dbReference>
<reference evidence="1" key="1">
    <citation type="submission" date="2024-09" db="EMBL/GenBank/DDBJ databases">
        <authorList>
            <person name="Gagne-Thivierge C."/>
        </authorList>
    </citation>
    <scope>NUCLEOTIDE SEQUENCE</scope>
    <source>
        <strain evidence="1">SC310</strain>
    </source>
</reference>
<keyword evidence="2" id="KW-1185">Reference proteome</keyword>
<accession>A0ACD5FQN8</accession>
<protein>
    <submittedName>
        <fullName evidence="1">Peptidase domain-containing ABC transporter</fullName>
    </submittedName>
</protein>
<sequence length="381" mass="43244">MSSIFLEGVRGIDTIKSYGFEFQFFKKAEANFLDLIKKVRRLGTYTNLQLSLKEFMGLISMLLILWIGSTKVMNGDMTLGELLTFNALVVYYLGPVERLLESQSVIQSALVATKRVIEIIELEQENYTNSEKKDSIHFGSNISFNNVSFYYGEREKVLNNINFSIQKGQKVALVGESGSGKSTIAKLLLNYYEPQYGEIHIDKHTLNNLNLTEWRSKLAYVSQQNFVFYGTVKDNLTIGSKKQNFTEEELIEACKIAEAHSFISQLPQGYNTILETNGENLSGGQIQRISLARAILSKPEILILDEPTSSLDSSTEKKIQSNLYELDTTLLIISHRLSVVCDCDNIIVLKNGRVLEQGTHKELLNTKREYYKLWENQLVKG</sequence>
<evidence type="ECO:0000313" key="2">
    <source>
        <dbReference type="Proteomes" id="UP001234913"/>
    </source>
</evidence>
<keyword evidence="1" id="KW-0614">Plasmid</keyword>
<evidence type="ECO:0000313" key="1">
    <source>
        <dbReference type="EMBL" id="XKR70570.1"/>
    </source>
</evidence>
<name>A0ACD5FQN8_STAHY</name>
<dbReference type="EMBL" id="CP171743">
    <property type="protein sequence ID" value="XKR70570.1"/>
    <property type="molecule type" value="Genomic_DNA"/>
</dbReference>
<proteinExistence type="predicted"/>
<organism evidence="1 2">
    <name type="scientific">Staphylococcus hyicus</name>
    <dbReference type="NCBI Taxonomy" id="1284"/>
    <lineage>
        <taxon>Bacteria</taxon>
        <taxon>Bacillati</taxon>
        <taxon>Bacillota</taxon>
        <taxon>Bacilli</taxon>
        <taxon>Bacillales</taxon>
        <taxon>Staphylococcaceae</taxon>
        <taxon>Staphylococcus</taxon>
    </lineage>
</organism>
<geneLocation type="plasmid" evidence="1 2">
    <name>pSC310</name>
</geneLocation>